<feature type="coiled-coil region" evidence="1">
    <location>
        <begin position="101"/>
        <end position="128"/>
    </location>
</feature>
<feature type="coiled-coil region" evidence="1">
    <location>
        <begin position="37"/>
        <end position="67"/>
    </location>
</feature>
<name>A0ABR7JMZ2_9FIRM</name>
<dbReference type="PANTHER" id="PTHR21666:SF286">
    <property type="entry name" value="LIPOPROTEIN NLPD"/>
    <property type="match status" value="1"/>
</dbReference>
<dbReference type="EMBL" id="JACRWE010000002">
    <property type="protein sequence ID" value="MBC5996273.1"/>
    <property type="molecule type" value="Genomic_DNA"/>
</dbReference>
<dbReference type="InterPro" id="IPR050570">
    <property type="entry name" value="Cell_wall_metabolism_enzyme"/>
</dbReference>
<dbReference type="Pfam" id="PF01551">
    <property type="entry name" value="Peptidase_M23"/>
    <property type="match status" value="1"/>
</dbReference>
<protein>
    <submittedName>
        <fullName evidence="3">M23 family metallopeptidase</fullName>
    </submittedName>
</protein>
<evidence type="ECO:0000259" key="2">
    <source>
        <dbReference type="Pfam" id="PF01551"/>
    </source>
</evidence>
<evidence type="ECO:0000256" key="1">
    <source>
        <dbReference type="SAM" id="Coils"/>
    </source>
</evidence>
<dbReference type="Gene3D" id="2.70.70.10">
    <property type="entry name" value="Glucose Permease (Domain IIA)"/>
    <property type="match status" value="1"/>
</dbReference>
<evidence type="ECO:0000313" key="3">
    <source>
        <dbReference type="EMBL" id="MBC5996273.1"/>
    </source>
</evidence>
<dbReference type="InterPro" id="IPR011055">
    <property type="entry name" value="Dup_hybrid_motif"/>
</dbReference>
<accession>A0ABR7JMZ2</accession>
<dbReference type="InterPro" id="IPR016047">
    <property type="entry name" value="M23ase_b-sheet_dom"/>
</dbReference>
<keyword evidence="1" id="KW-0175">Coiled coil</keyword>
<dbReference type="RefSeq" id="WP_153972089.1">
    <property type="nucleotide sequence ID" value="NZ_JACRWE010000002.1"/>
</dbReference>
<reference evidence="3 4" key="1">
    <citation type="submission" date="2020-08" db="EMBL/GenBank/DDBJ databases">
        <authorList>
            <person name="Liu C."/>
            <person name="Sun Q."/>
        </authorList>
    </citation>
    <scope>NUCLEOTIDE SEQUENCE [LARGE SCALE GENOMIC DNA]</scope>
    <source>
        <strain evidence="3 4">NSJ-18</strain>
    </source>
</reference>
<dbReference type="Proteomes" id="UP000609849">
    <property type="component" value="Unassembled WGS sequence"/>
</dbReference>
<dbReference type="SUPFAM" id="SSF51261">
    <property type="entry name" value="Duplicated hybrid motif"/>
    <property type="match status" value="1"/>
</dbReference>
<comment type="caution">
    <text evidence="3">The sequence shown here is derived from an EMBL/GenBank/DDBJ whole genome shotgun (WGS) entry which is preliminary data.</text>
</comment>
<organism evidence="3 4">
    <name type="scientific">Romboutsia faecis</name>
    <dbReference type="NCBI Taxonomy" id="2764597"/>
    <lineage>
        <taxon>Bacteria</taxon>
        <taxon>Bacillati</taxon>
        <taxon>Bacillota</taxon>
        <taxon>Clostridia</taxon>
        <taxon>Peptostreptococcales</taxon>
        <taxon>Peptostreptococcaceae</taxon>
        <taxon>Romboutsia</taxon>
    </lineage>
</organism>
<evidence type="ECO:0000313" key="4">
    <source>
        <dbReference type="Proteomes" id="UP000609849"/>
    </source>
</evidence>
<keyword evidence="4" id="KW-1185">Reference proteome</keyword>
<dbReference type="CDD" id="cd12797">
    <property type="entry name" value="M23_peptidase"/>
    <property type="match status" value="1"/>
</dbReference>
<proteinExistence type="predicted"/>
<dbReference type="PANTHER" id="PTHR21666">
    <property type="entry name" value="PEPTIDASE-RELATED"/>
    <property type="match status" value="1"/>
</dbReference>
<feature type="domain" description="M23ase beta-sheet core" evidence="2">
    <location>
        <begin position="181"/>
        <end position="275"/>
    </location>
</feature>
<sequence>MNKDLNKVILRFTISLVLLISLNLYNTSYSFGEVNKLDILIQNQEKQEELKEKINELDNILESKNQDLKVENGQYVSSDDSKSLEVVTISFVPQEYETSKIDEISSEIVALEENRNILDKELQDAIIEGVQLEKIIEEEVKAKLKSENIEFVTGIWPLNDYKDISSGYGYRIHPITNVKSFHKGIDIPAPQDTDVLAIDDGIVSFSGYQNGYGNVVKIKHFDGKTTVYAHNNSNVVKKGDIVKQGDVISKVGTTGNSTGNHVHFEIIINEKNINPIEGVIK</sequence>
<gene>
    <name evidence="3" type="ORF">H8923_05820</name>
</gene>